<organism evidence="2">
    <name type="scientific">uncultured Anaerotruncus sp</name>
    <dbReference type="NCBI Taxonomy" id="905011"/>
    <lineage>
        <taxon>Bacteria</taxon>
        <taxon>Bacillati</taxon>
        <taxon>Bacillota</taxon>
        <taxon>Clostridia</taxon>
        <taxon>Eubacteriales</taxon>
        <taxon>Oscillospiraceae</taxon>
        <taxon>Anaerotruncus</taxon>
        <taxon>environmental samples</taxon>
    </lineage>
</organism>
<name>A0A1C6K689_9FIRM</name>
<dbReference type="InterPro" id="IPR003672">
    <property type="entry name" value="CobN/Mg_chltase"/>
</dbReference>
<dbReference type="GO" id="GO:0051116">
    <property type="term" value="F:cobaltochelatase activity"/>
    <property type="evidence" value="ECO:0007669"/>
    <property type="project" value="UniProtKB-EC"/>
</dbReference>
<dbReference type="Pfam" id="PF02514">
    <property type="entry name" value="CobN-Mg_chel"/>
    <property type="match status" value="1"/>
</dbReference>
<reference evidence="2" key="1">
    <citation type="submission" date="2015-09" db="EMBL/GenBank/DDBJ databases">
        <authorList>
            <consortium name="Pathogen Informatics"/>
        </authorList>
    </citation>
    <scope>NUCLEOTIDE SEQUENCE</scope>
    <source>
        <strain evidence="2">2789STDY5834896</strain>
    </source>
</reference>
<evidence type="ECO:0000313" key="2">
    <source>
        <dbReference type="EMBL" id="SCJ89852.1"/>
    </source>
</evidence>
<protein>
    <submittedName>
        <fullName evidence="2">Aerobic cobaltochelatase subunit CobN</fullName>
        <ecNumber evidence="2">6.6.1.2</ecNumber>
    </submittedName>
</protein>
<dbReference type="PANTHER" id="PTHR44119:SF4">
    <property type="entry name" value="AEROBIC COBALTOCHELATASE SUBUNIT COBN"/>
    <property type="match status" value="1"/>
</dbReference>
<dbReference type="GO" id="GO:0009236">
    <property type="term" value="P:cobalamin biosynthetic process"/>
    <property type="evidence" value="ECO:0007669"/>
    <property type="project" value="InterPro"/>
</dbReference>
<dbReference type="AlphaFoldDB" id="A0A1C6K689"/>
<proteinExistence type="predicted"/>
<dbReference type="EMBL" id="FMHG01000003">
    <property type="protein sequence ID" value="SCJ89852.1"/>
    <property type="molecule type" value="Genomic_DNA"/>
</dbReference>
<keyword evidence="2" id="KW-0436">Ligase</keyword>
<gene>
    <name evidence="2" type="primary">cobN</name>
    <name evidence="2" type="ORF">SAMEA3545359_02683</name>
</gene>
<dbReference type="NCBIfam" id="TIGR02257">
    <property type="entry name" value="cobalto_cobN"/>
    <property type="match status" value="1"/>
</dbReference>
<feature type="domain" description="CobN/magnesium chelatase" evidence="1">
    <location>
        <begin position="117"/>
        <end position="1204"/>
    </location>
</feature>
<dbReference type="InterPro" id="IPR011953">
    <property type="entry name" value="Cobalto_CobN"/>
</dbReference>
<dbReference type="EC" id="6.6.1.2" evidence="2"/>
<accession>A0A1C6K689</accession>
<evidence type="ECO:0000259" key="1">
    <source>
        <dbReference type="Pfam" id="PF02514"/>
    </source>
</evidence>
<dbReference type="CDD" id="cd10150">
    <property type="entry name" value="CobN_like"/>
    <property type="match status" value="1"/>
</dbReference>
<sequence>MFSVVLLCQNGEREEDFVAAAHLFTQKQPDLLYLHCFRTEDIDGDSAMCQRCQQELDTADLIIILLHGGISYFRKFNQIRPCLQDRALLFCSGVDAETDTVMRHSTLQPSERTELLRYLHAGGPQNCRNLLLWAAAHIGGLPCSYAPVEEPAYSGLFQIEQDPQDYLRILMADSRPKIGILLHYTLVQSGDLRHIQALIEQIESAGALAIPVYADMVPSETSEGLPSVLQRFFTYRGHTVPDILIVTTGFSLSVVSAPGEMRSDRHSVFATLDIPVLQAMSTYFTQQQWCDSPVGIDSMLLCSSVYQPEVDGQLITIPIACRKEISGPTGSISVFWPLTEHIQMLVQLALGFCRLRQLPMSQKKVAVILHNMPPRRDMIGCAYGLDTAQSLYLLVQDLARAGLPLERTFDSGDQIIHELAAGLTGDSGYLSSQEMQKKSAATVSKSTYCSWFSQLTEYLQEQMIAHWGPPPGTFMAVDQQLLIPGLQNGSLFIGIQPPRAPEQQASWAYHELALPCSHQYLAFYRYLTRTFSADAIIHLGTHGTVEWLPGKQVGLSPDSFPAQVIDGVPNFYPYSVDVPGEGALAKRRTAAAVISYMVPPMHKTSLSGDLARLDTLINQYETARQADRRKLPLLLEDIAQLALREGLLESLQTDTDSLCAHPDIWVPQLHRQLEDIGCVAFKDGLHVLGQSPTGRQLTDMLRLLVQVPNGSTPSLPQAICSSLDLPATQLGSPALRQQIEQIENWLFTQLDTCDFSPAAIDKILELSAAFVNQPQALERCLYLICHRLVPALRQLKCERHHLLHALDGGFIPPGPSGSPGRGGANALPTGHNFYTTDPSEIPTRTAWQVGVGLAQQLLKNHVGEEIAIVVYAGETMKTRGDDIAEILYLYGVRPIWLADTDRVIGLETIPLSELGRPRIDVTVRISGVFRDTFPNLIERVEDAVNLVAALPEDPDMNYVRKHVLADIKIWQARGESLQQAQQKAAMRIFGCPPGAYGAGTDLLLGSGDWQDTGDLAQSYLNWSGYAYGRGLSGQIARDVLSARLKSSSTAVKNDPVPESDVLDNDDFYSYFGGLVAAVSQERGSTPQTYIGDSRDPQTLTTRPLRQEIDRIVRGKILDPQWLAGLRRHGYSGAQQLSATVDILFGWGATTSQVPGWVYHRVAQCFLFDDAVRQWLESENPWALHAMSERLLEAAQRDIWEALPEDLTALQQIYLYMEGELEEDI</sequence>
<dbReference type="PANTHER" id="PTHR44119">
    <property type="entry name" value="MAGNESIUM-CHELATASE SUBUNIT CHLH, CHLOROPLASTIC"/>
    <property type="match status" value="1"/>
</dbReference>